<protein>
    <recommendedName>
        <fullName evidence="2">Protein NATD1</fullName>
    </recommendedName>
    <alternativeName>
        <fullName evidence="3">N-acetyltransferase domain-containing protein 1</fullName>
    </alternativeName>
</protein>
<dbReference type="PANTHER" id="PTHR31435:SF9">
    <property type="entry name" value="PROTEIN NATD1"/>
    <property type="match status" value="1"/>
</dbReference>
<dbReference type="PROSITE" id="PS51729">
    <property type="entry name" value="GNAT_YJDJ"/>
    <property type="match status" value="1"/>
</dbReference>
<accession>A0A183E431</accession>
<dbReference type="SUPFAM" id="SSF55729">
    <property type="entry name" value="Acyl-CoA N-acyltransferases (Nat)"/>
    <property type="match status" value="1"/>
</dbReference>
<proteinExistence type="inferred from homology"/>
<dbReference type="InterPro" id="IPR016181">
    <property type="entry name" value="Acyl_CoA_acyltransferase"/>
</dbReference>
<dbReference type="InterPro" id="IPR045057">
    <property type="entry name" value="Gcn5-rel_NAT"/>
</dbReference>
<dbReference type="EMBL" id="UYRT01082824">
    <property type="protein sequence ID" value="VDN26537.1"/>
    <property type="molecule type" value="Genomic_DNA"/>
</dbReference>
<dbReference type="Proteomes" id="UP000271098">
    <property type="component" value="Unassembled WGS sequence"/>
</dbReference>
<keyword evidence="6" id="KW-1185">Reference proteome</keyword>
<dbReference type="AlphaFoldDB" id="A0A183E431"/>
<dbReference type="Pfam" id="PF14542">
    <property type="entry name" value="Acetyltransf_CG"/>
    <property type="match status" value="1"/>
</dbReference>
<dbReference type="WBParaSite" id="GPUH_0001574401-mRNA-1">
    <property type="protein sequence ID" value="GPUH_0001574401-mRNA-1"/>
    <property type="gene ID" value="GPUH_0001574401"/>
</dbReference>
<dbReference type="OrthoDB" id="74247at2759"/>
<dbReference type="PANTHER" id="PTHR31435">
    <property type="entry name" value="PROTEIN NATD1"/>
    <property type="match status" value="1"/>
</dbReference>
<evidence type="ECO:0000256" key="2">
    <source>
        <dbReference type="ARBA" id="ARBA00020243"/>
    </source>
</evidence>
<comment type="similarity">
    <text evidence="1">Belongs to the NATD1 family.</text>
</comment>
<evidence type="ECO:0000313" key="7">
    <source>
        <dbReference type="WBParaSite" id="GPUH_0001574401-mRNA-1"/>
    </source>
</evidence>
<organism evidence="7">
    <name type="scientific">Gongylonema pulchrum</name>
    <dbReference type="NCBI Taxonomy" id="637853"/>
    <lineage>
        <taxon>Eukaryota</taxon>
        <taxon>Metazoa</taxon>
        <taxon>Ecdysozoa</taxon>
        <taxon>Nematoda</taxon>
        <taxon>Chromadorea</taxon>
        <taxon>Rhabditida</taxon>
        <taxon>Spirurina</taxon>
        <taxon>Spiruromorpha</taxon>
        <taxon>Spiruroidea</taxon>
        <taxon>Gongylonematidae</taxon>
        <taxon>Gongylonema</taxon>
    </lineage>
</organism>
<dbReference type="CDD" id="cd04301">
    <property type="entry name" value="NAT_SF"/>
    <property type="match status" value="1"/>
</dbReference>
<reference evidence="7" key="1">
    <citation type="submission" date="2016-06" db="UniProtKB">
        <authorList>
            <consortium name="WormBaseParasite"/>
        </authorList>
    </citation>
    <scope>IDENTIFICATION</scope>
</reference>
<gene>
    <name evidence="5" type="ORF">GPUH_LOCUS15722</name>
</gene>
<sequence>MLVEHCRKASQFFIKLNGARPLLQYRRLRNNILELTHTEVPPDLRVVMLVEHCRKASQFFIKLNGARPLLQYRRLRNNILELTHTEVPPDLRGKGFGRQLCKEVFKFAKEENLKIVPTCSYCRRYANEWATPEERELVVKSVQC</sequence>
<evidence type="ECO:0000259" key="4">
    <source>
        <dbReference type="PROSITE" id="PS51729"/>
    </source>
</evidence>
<evidence type="ECO:0000256" key="1">
    <source>
        <dbReference type="ARBA" id="ARBA00006233"/>
    </source>
</evidence>
<evidence type="ECO:0000313" key="6">
    <source>
        <dbReference type="Proteomes" id="UP000271098"/>
    </source>
</evidence>
<feature type="domain" description="N-acetyltransferase" evidence="4">
    <location>
        <begin position="51"/>
        <end position="139"/>
    </location>
</feature>
<evidence type="ECO:0000256" key="3">
    <source>
        <dbReference type="ARBA" id="ARBA00031876"/>
    </source>
</evidence>
<reference evidence="5 6" key="2">
    <citation type="submission" date="2018-11" db="EMBL/GenBank/DDBJ databases">
        <authorList>
            <consortium name="Pathogen Informatics"/>
        </authorList>
    </citation>
    <scope>NUCLEOTIDE SEQUENCE [LARGE SCALE GENOMIC DNA]</scope>
</reference>
<dbReference type="InterPro" id="IPR031165">
    <property type="entry name" value="GNAT_YJDJ"/>
</dbReference>
<dbReference type="Gene3D" id="3.40.630.30">
    <property type="match status" value="1"/>
</dbReference>
<name>A0A183E431_9BILA</name>
<evidence type="ECO:0000313" key="5">
    <source>
        <dbReference type="EMBL" id="VDN26537.1"/>
    </source>
</evidence>